<feature type="compositionally biased region" description="Pro residues" evidence="3">
    <location>
        <begin position="78"/>
        <end position="90"/>
    </location>
</feature>
<evidence type="ECO:0000313" key="6">
    <source>
        <dbReference type="Proteomes" id="UP000799423"/>
    </source>
</evidence>
<dbReference type="GO" id="GO:0019369">
    <property type="term" value="P:arachidonate metabolic process"/>
    <property type="evidence" value="ECO:0007669"/>
    <property type="project" value="TreeGrafter"/>
</dbReference>
<dbReference type="OrthoDB" id="1658288at2759"/>
<dbReference type="PANTHER" id="PTHR24185:SF4">
    <property type="entry name" value="SERINE HYDROLASE, PUTATIVE (AFU_ORTHOLOGUE AFUA_2G07870)-RELATED"/>
    <property type="match status" value="1"/>
</dbReference>
<feature type="active site" description="Nucleophile" evidence="2">
    <location>
        <position position="272"/>
    </location>
</feature>
<keyword evidence="1 2" id="KW-0443">Lipid metabolism</keyword>
<dbReference type="PANTHER" id="PTHR24185">
    <property type="entry name" value="CALCIUM-INDEPENDENT PHOSPHOLIPASE A2-GAMMA"/>
    <property type="match status" value="1"/>
</dbReference>
<keyword evidence="2" id="KW-0442">Lipid degradation</keyword>
<feature type="active site" description="Proton acceptor" evidence="2">
    <location>
        <position position="425"/>
    </location>
</feature>
<dbReference type="GO" id="GO:0016020">
    <property type="term" value="C:membrane"/>
    <property type="evidence" value="ECO:0007669"/>
    <property type="project" value="TreeGrafter"/>
</dbReference>
<protein>
    <submittedName>
        <fullName evidence="5">FabD/lysophospholipase-like protein</fullName>
    </submittedName>
</protein>
<dbReference type="AlphaFoldDB" id="A0A6A7BFW4"/>
<proteinExistence type="predicted"/>
<feature type="short sequence motif" description="GXGXXG" evidence="2">
    <location>
        <begin position="232"/>
        <end position="237"/>
    </location>
</feature>
<evidence type="ECO:0000259" key="4">
    <source>
        <dbReference type="PROSITE" id="PS51635"/>
    </source>
</evidence>
<feature type="short sequence motif" description="GXSXG" evidence="2">
    <location>
        <begin position="270"/>
        <end position="274"/>
    </location>
</feature>
<dbReference type="Proteomes" id="UP000799423">
    <property type="component" value="Unassembled WGS sequence"/>
</dbReference>
<feature type="non-terminal residue" evidence="5">
    <location>
        <position position="558"/>
    </location>
</feature>
<feature type="region of interest" description="Disordered" evidence="3">
    <location>
        <begin position="64"/>
        <end position="215"/>
    </location>
</feature>
<dbReference type="PROSITE" id="PS51635">
    <property type="entry name" value="PNPLA"/>
    <property type="match status" value="1"/>
</dbReference>
<dbReference type="InterPro" id="IPR002641">
    <property type="entry name" value="PNPLA_dom"/>
</dbReference>
<comment type="caution">
    <text evidence="2">Lacks conserved residue(s) required for the propagation of feature annotation.</text>
</comment>
<evidence type="ECO:0000313" key="5">
    <source>
        <dbReference type="EMBL" id="KAF2854321.1"/>
    </source>
</evidence>
<dbReference type="EMBL" id="MU006293">
    <property type="protein sequence ID" value="KAF2854321.1"/>
    <property type="molecule type" value="Genomic_DNA"/>
</dbReference>
<evidence type="ECO:0000256" key="2">
    <source>
        <dbReference type="PROSITE-ProRule" id="PRU01161"/>
    </source>
</evidence>
<sequence length="558" mass="61274">MSWTQVDFSCVRYSPVEGTHYFFDPAYPTSVQFLLSGRWEPWDVGWVRYKAQDPDIRRVAEEAETRLVQDPNSRYTPWPEPPPPGPPPAPVNGIGNAPPQTNGGHANGDDAHTHLLSPEYDPAVDPALQLPQERGSTRVNLGPNIAYASPYGQQERQPPAGPSRQDAFTVPGAPSQAGPSNGTDRYNHNGPVPPPAQNHVQPSPGPPLQPAASVDSIVSRARETKILLSIDGDGIRGLSALLIIETLVNAICAKVGQRLEAYQIFDLTGGSSLGGVIAILLCRLRMQAHRAREAYKQIAKQVFANKKDFFVSLDPQASRMNPNGEALEEEIKSIVKQELGTEDELLLDSREDTGDVFIITTHIEIGSNKPAVLRSYQTRRITGPDLSSTPLPLTTALLSTVLAPHYTPPRPGITTRNVIAPGLVDHGTAKNNPVRDILYECRKLFRYANDMMIIVSIGSGMGIDRDKEIAEMANAVQERSAEAHALRDKFEAENRALIERGWMRYFRFEVEGLEQVALDESGCEERVREVTARYLERGDVGERFCACVDAISGLLLLG</sequence>
<dbReference type="GO" id="GO:0047499">
    <property type="term" value="F:calcium-independent phospholipase A2 activity"/>
    <property type="evidence" value="ECO:0007669"/>
    <property type="project" value="TreeGrafter"/>
</dbReference>
<dbReference type="SUPFAM" id="SSF52151">
    <property type="entry name" value="FabD/lysophospholipase-like"/>
    <property type="match status" value="1"/>
</dbReference>
<keyword evidence="2" id="KW-0378">Hydrolase</keyword>
<dbReference type="InterPro" id="IPR016035">
    <property type="entry name" value="Acyl_Trfase/lysoPLipase"/>
</dbReference>
<feature type="domain" description="PNPLA" evidence="4">
    <location>
        <begin position="228"/>
        <end position="438"/>
    </location>
</feature>
<evidence type="ECO:0000256" key="1">
    <source>
        <dbReference type="ARBA" id="ARBA00023098"/>
    </source>
</evidence>
<keyword evidence="6" id="KW-1185">Reference proteome</keyword>
<dbReference type="GO" id="GO:0046486">
    <property type="term" value="P:glycerolipid metabolic process"/>
    <property type="evidence" value="ECO:0007669"/>
    <property type="project" value="UniProtKB-ARBA"/>
</dbReference>
<gene>
    <name evidence="5" type="ORF">T440DRAFT_417232</name>
</gene>
<reference evidence="5" key="1">
    <citation type="submission" date="2020-01" db="EMBL/GenBank/DDBJ databases">
        <authorList>
            <consortium name="DOE Joint Genome Institute"/>
            <person name="Haridas S."/>
            <person name="Albert R."/>
            <person name="Binder M."/>
            <person name="Bloem J."/>
            <person name="Labutti K."/>
            <person name="Salamov A."/>
            <person name="Andreopoulos B."/>
            <person name="Baker S.E."/>
            <person name="Barry K."/>
            <person name="Bills G."/>
            <person name="Bluhm B.H."/>
            <person name="Cannon C."/>
            <person name="Castanera R."/>
            <person name="Culley D.E."/>
            <person name="Daum C."/>
            <person name="Ezra D."/>
            <person name="Gonzalez J.B."/>
            <person name="Henrissat B."/>
            <person name="Kuo A."/>
            <person name="Liang C."/>
            <person name="Lipzen A."/>
            <person name="Lutzoni F."/>
            <person name="Magnuson J."/>
            <person name="Mondo S."/>
            <person name="Nolan M."/>
            <person name="Ohm R."/>
            <person name="Pangilinan J."/>
            <person name="Park H.-J."/>
            <person name="Ramirez L."/>
            <person name="Alfaro M."/>
            <person name="Sun H."/>
            <person name="Tritt A."/>
            <person name="Yoshinaga Y."/>
            <person name="Zwiers L.-H."/>
            <person name="Turgeon B.G."/>
            <person name="Goodwin S.B."/>
            <person name="Spatafora J.W."/>
            <person name="Crous P.W."/>
            <person name="Grigoriev I.V."/>
        </authorList>
    </citation>
    <scope>NUCLEOTIDE SEQUENCE</scope>
    <source>
        <strain evidence="5">IPT5</strain>
    </source>
</reference>
<dbReference type="Gene3D" id="3.40.1090.10">
    <property type="entry name" value="Cytosolic phospholipase A2 catalytic domain"/>
    <property type="match status" value="1"/>
</dbReference>
<dbReference type="GO" id="GO:0016042">
    <property type="term" value="P:lipid catabolic process"/>
    <property type="evidence" value="ECO:0007669"/>
    <property type="project" value="UniProtKB-UniRule"/>
</dbReference>
<evidence type="ECO:0000256" key="3">
    <source>
        <dbReference type="SAM" id="MobiDB-lite"/>
    </source>
</evidence>
<accession>A0A6A7BFW4</accession>
<dbReference type="Pfam" id="PF01734">
    <property type="entry name" value="Patatin"/>
    <property type="match status" value="1"/>
</dbReference>
<organism evidence="5 6">
    <name type="scientific">Plenodomus tracheiphilus IPT5</name>
    <dbReference type="NCBI Taxonomy" id="1408161"/>
    <lineage>
        <taxon>Eukaryota</taxon>
        <taxon>Fungi</taxon>
        <taxon>Dikarya</taxon>
        <taxon>Ascomycota</taxon>
        <taxon>Pezizomycotina</taxon>
        <taxon>Dothideomycetes</taxon>
        <taxon>Pleosporomycetidae</taxon>
        <taxon>Pleosporales</taxon>
        <taxon>Pleosporineae</taxon>
        <taxon>Leptosphaeriaceae</taxon>
        <taxon>Plenodomus</taxon>
    </lineage>
</organism>
<name>A0A6A7BFW4_9PLEO</name>